<dbReference type="RefSeq" id="XP_025481517.1">
    <property type="nucleotide sequence ID" value="XM_025618247.1"/>
</dbReference>
<organism evidence="1 2">
    <name type="scientific">Aspergillus neoniger (strain CBS 115656)</name>
    <dbReference type="NCBI Taxonomy" id="1448310"/>
    <lineage>
        <taxon>Eukaryota</taxon>
        <taxon>Fungi</taxon>
        <taxon>Dikarya</taxon>
        <taxon>Ascomycota</taxon>
        <taxon>Pezizomycotina</taxon>
        <taxon>Eurotiomycetes</taxon>
        <taxon>Eurotiomycetidae</taxon>
        <taxon>Eurotiales</taxon>
        <taxon>Aspergillaceae</taxon>
        <taxon>Aspergillus</taxon>
        <taxon>Aspergillus subgen. Circumdati</taxon>
    </lineage>
</organism>
<evidence type="ECO:0000313" key="1">
    <source>
        <dbReference type="EMBL" id="PYH36039.1"/>
    </source>
</evidence>
<dbReference type="OrthoDB" id="10275347at2759"/>
<dbReference type="GeneID" id="37120703"/>
<dbReference type="Proteomes" id="UP000247647">
    <property type="component" value="Unassembled WGS sequence"/>
</dbReference>
<proteinExistence type="predicted"/>
<gene>
    <name evidence="1" type="ORF">BO87DRAFT_16126</name>
</gene>
<keyword evidence="2" id="KW-1185">Reference proteome</keyword>
<dbReference type="AlphaFoldDB" id="A0A318YNW4"/>
<evidence type="ECO:0000313" key="2">
    <source>
        <dbReference type="Proteomes" id="UP000247647"/>
    </source>
</evidence>
<dbReference type="EMBL" id="KZ821454">
    <property type="protein sequence ID" value="PYH36039.1"/>
    <property type="molecule type" value="Genomic_DNA"/>
</dbReference>
<sequence length="136" mass="14959">MQHSSEDSICNRNCSISKGECIINSRCLCKPVAPGLGMIRIPAAVSPPLHTNPNPYRIFPSQLGNGWWIIMLSVHAQRQPRNATSTRSLKTPDARSQELLRTANFLSNFTSLERSINSVCRIARTLGWPDQGSAAA</sequence>
<protein>
    <submittedName>
        <fullName evidence="1">Uncharacterized protein</fullName>
    </submittedName>
</protein>
<name>A0A318YNW4_ASPNB</name>
<reference evidence="1" key="1">
    <citation type="submission" date="2016-12" db="EMBL/GenBank/DDBJ databases">
        <title>The genomes of Aspergillus section Nigri reveals drivers in fungal speciation.</title>
        <authorList>
            <consortium name="DOE Joint Genome Institute"/>
            <person name="Vesth T.C."/>
            <person name="Nybo J."/>
            <person name="Theobald S."/>
            <person name="Brandl J."/>
            <person name="Frisvad J.C."/>
            <person name="Nielsen K.F."/>
            <person name="Lyhne E.K."/>
            <person name="Kogle M.E."/>
            <person name="Kuo A."/>
            <person name="Riley R."/>
            <person name="Clum A."/>
            <person name="Nolan M."/>
            <person name="Lipzen A."/>
            <person name="Salamov A."/>
            <person name="Henrissat B."/>
            <person name="Wiebenga A."/>
            <person name="De Vries R.P."/>
            <person name="Grigoriev I.V."/>
            <person name="Mortensen U.H."/>
            <person name="Andersen M.R."/>
            <person name="Baker S.E."/>
        </authorList>
    </citation>
    <scope>NUCLEOTIDE SEQUENCE [LARGE SCALE GENOMIC DNA]</scope>
    <source>
        <strain evidence="1">CBS 115656</strain>
    </source>
</reference>
<accession>A0A318YNW4</accession>